<dbReference type="Gene3D" id="1.10.287.470">
    <property type="entry name" value="Helix hairpin bin"/>
    <property type="match status" value="1"/>
</dbReference>
<dbReference type="Gene3D" id="2.40.30.170">
    <property type="match status" value="1"/>
</dbReference>
<evidence type="ECO:0000313" key="5">
    <source>
        <dbReference type="EMBL" id="RDD65658.1"/>
    </source>
</evidence>
<evidence type="ECO:0000259" key="4">
    <source>
        <dbReference type="Pfam" id="PF25973"/>
    </source>
</evidence>
<proteinExistence type="inferred from homology"/>
<comment type="similarity">
    <text evidence="1">Belongs to the membrane fusion protein (MFP) (TC 8.A.1) family.</text>
</comment>
<feature type="domain" description="CusB-like beta-barrel" evidence="3">
    <location>
        <begin position="209"/>
        <end position="274"/>
    </location>
</feature>
<comment type="caution">
    <text evidence="5">The sequence shown here is derived from an EMBL/GenBank/DDBJ whole genome shotgun (WGS) entry which is preliminary data.</text>
</comment>
<dbReference type="AlphaFoldDB" id="A0A369TK76"/>
<dbReference type="GO" id="GO:1990281">
    <property type="term" value="C:efflux pump complex"/>
    <property type="evidence" value="ECO:0007669"/>
    <property type="project" value="TreeGrafter"/>
</dbReference>
<reference evidence="5 6" key="1">
    <citation type="submission" date="2018-07" db="EMBL/GenBank/DDBJ databases">
        <title>Thalassococcus profundi sp. nov., a marine bacterium isolated from deep seawater of Okinawa Trough.</title>
        <authorList>
            <person name="Yu M."/>
        </authorList>
    </citation>
    <scope>NUCLEOTIDE SEQUENCE [LARGE SCALE GENOMIC DNA]</scope>
    <source>
        <strain evidence="5 6">WRAS1</strain>
    </source>
</reference>
<dbReference type="InterPro" id="IPR058647">
    <property type="entry name" value="BSH_CzcB-like"/>
</dbReference>
<protein>
    <submittedName>
        <fullName evidence="5">Efflux RND transporter periplasmic adaptor subunit</fullName>
    </submittedName>
</protein>
<dbReference type="SUPFAM" id="SSF111369">
    <property type="entry name" value="HlyD-like secretion proteins"/>
    <property type="match status" value="1"/>
</dbReference>
<accession>A0A369TK76</accession>
<dbReference type="Pfam" id="PF25954">
    <property type="entry name" value="Beta-barrel_RND_2"/>
    <property type="match status" value="1"/>
</dbReference>
<gene>
    <name evidence="5" type="ORF">DU478_13350</name>
</gene>
<evidence type="ECO:0000256" key="2">
    <source>
        <dbReference type="SAM" id="Coils"/>
    </source>
</evidence>
<dbReference type="Pfam" id="PF25973">
    <property type="entry name" value="BSH_CzcB"/>
    <property type="match status" value="1"/>
</dbReference>
<dbReference type="InterPro" id="IPR058792">
    <property type="entry name" value="Beta-barrel_RND_2"/>
</dbReference>
<organism evidence="5 6">
    <name type="scientific">Thalassococcus profundi</name>
    <dbReference type="NCBI Taxonomy" id="2282382"/>
    <lineage>
        <taxon>Bacteria</taxon>
        <taxon>Pseudomonadati</taxon>
        <taxon>Pseudomonadota</taxon>
        <taxon>Alphaproteobacteria</taxon>
        <taxon>Rhodobacterales</taxon>
        <taxon>Roseobacteraceae</taxon>
        <taxon>Thalassococcus</taxon>
    </lineage>
</organism>
<evidence type="ECO:0000259" key="3">
    <source>
        <dbReference type="Pfam" id="PF25954"/>
    </source>
</evidence>
<feature type="domain" description="CzcB-like barrel-sandwich hybrid" evidence="4">
    <location>
        <begin position="49"/>
        <end position="202"/>
    </location>
</feature>
<dbReference type="EMBL" id="QPMK01000010">
    <property type="protein sequence ID" value="RDD65658.1"/>
    <property type="molecule type" value="Genomic_DNA"/>
</dbReference>
<dbReference type="NCBIfam" id="TIGR01730">
    <property type="entry name" value="RND_mfp"/>
    <property type="match status" value="1"/>
</dbReference>
<dbReference type="InterPro" id="IPR006143">
    <property type="entry name" value="RND_pump_MFP"/>
</dbReference>
<evidence type="ECO:0000313" key="6">
    <source>
        <dbReference type="Proteomes" id="UP000253977"/>
    </source>
</evidence>
<name>A0A369TK76_9RHOB</name>
<feature type="coiled-coil region" evidence="2">
    <location>
        <begin position="128"/>
        <end position="155"/>
    </location>
</feature>
<dbReference type="GO" id="GO:0015562">
    <property type="term" value="F:efflux transmembrane transporter activity"/>
    <property type="evidence" value="ECO:0007669"/>
    <property type="project" value="TreeGrafter"/>
</dbReference>
<sequence>MFCDIMDRNYTMPLTLHHFRTALAGIAISIPALVASQEVSECLVQASEVAQVGAAGRGVVAQVHVDRADRVTRDQVLVELEASEEDMQVDLARLRVGSDVAVRLARARAETAELNAERLTTLVQRKLVPKSEQEAAALEARSARLEEEDALYQMEVAEVQLQAALAARERKRVRAPFDGVVTDRAISAGELYNEQGTIVTVARIDPLHVDAYLPASRRAELAVGQTATVTLETGGTHEAVVRVIDPVLDAATGTFGVRLDLANPDGAILAGQSCFLDLAVGN</sequence>
<dbReference type="Proteomes" id="UP000253977">
    <property type="component" value="Unassembled WGS sequence"/>
</dbReference>
<dbReference type="Gene3D" id="2.40.50.100">
    <property type="match status" value="1"/>
</dbReference>
<dbReference type="PANTHER" id="PTHR30469">
    <property type="entry name" value="MULTIDRUG RESISTANCE PROTEIN MDTA"/>
    <property type="match status" value="1"/>
</dbReference>
<evidence type="ECO:0000256" key="1">
    <source>
        <dbReference type="ARBA" id="ARBA00009477"/>
    </source>
</evidence>
<keyword evidence="6" id="KW-1185">Reference proteome</keyword>
<keyword evidence="2" id="KW-0175">Coiled coil</keyword>